<dbReference type="GO" id="GO:0003677">
    <property type="term" value="F:DNA binding"/>
    <property type="evidence" value="ECO:0007669"/>
    <property type="project" value="UniProtKB-UniRule"/>
</dbReference>
<dbReference type="PRINTS" id="PR00455">
    <property type="entry name" value="HTHTETR"/>
</dbReference>
<reference evidence="4 5" key="1">
    <citation type="submission" date="2018-02" db="EMBL/GenBank/DDBJ databases">
        <title>Genomic Encyclopedia of Archaeal and Bacterial Type Strains, Phase II (KMG-II): from individual species to whole genera.</title>
        <authorList>
            <person name="Goeker M."/>
        </authorList>
    </citation>
    <scope>NUCLEOTIDE SEQUENCE [LARGE SCALE GENOMIC DNA]</scope>
    <source>
        <strain evidence="4 5">DSM 3808</strain>
    </source>
</reference>
<name>A0A2S6HB29_9FIRM</name>
<keyword evidence="5" id="KW-1185">Reference proteome</keyword>
<dbReference type="PROSITE" id="PS50977">
    <property type="entry name" value="HTH_TETR_2"/>
    <property type="match status" value="1"/>
</dbReference>
<dbReference type="EMBL" id="PTJA01000023">
    <property type="protein sequence ID" value="PPK74695.1"/>
    <property type="molecule type" value="Genomic_DNA"/>
</dbReference>
<feature type="DNA-binding region" description="H-T-H motif" evidence="2">
    <location>
        <begin position="30"/>
        <end position="49"/>
    </location>
</feature>
<dbReference type="PANTHER" id="PTHR43479:SF11">
    <property type="entry name" value="ACREF_ENVCD OPERON REPRESSOR-RELATED"/>
    <property type="match status" value="1"/>
</dbReference>
<evidence type="ECO:0000256" key="1">
    <source>
        <dbReference type="ARBA" id="ARBA00023125"/>
    </source>
</evidence>
<protein>
    <submittedName>
        <fullName evidence="4">TetR family transcriptional regulator</fullName>
    </submittedName>
</protein>
<sequence length="206" mass="23750">MSKSINNKTHRRIVECALKLFREEGYDNVTIQEICQNSKITKSTFYYHFPSKESLIEEFTEQTSRTTQENFAEILALESNILQLWAIFNSYIKKNNEYGSSVVGQVYRTFLSTCDETDFPKYLILFNTVVILIEKAQKSGEIQNMSQPEQIAEALYYGSRGIVYSWAAGQGGFCLQEKFKNLFNGLLLPVKAHTISFEETNDQEKK</sequence>
<feature type="domain" description="HTH tetR-type" evidence="3">
    <location>
        <begin position="7"/>
        <end position="67"/>
    </location>
</feature>
<dbReference type="SUPFAM" id="SSF46689">
    <property type="entry name" value="Homeodomain-like"/>
    <property type="match status" value="1"/>
</dbReference>
<dbReference type="PANTHER" id="PTHR43479">
    <property type="entry name" value="ACREF/ENVCD OPERON REPRESSOR-RELATED"/>
    <property type="match status" value="1"/>
</dbReference>
<dbReference type="InterPro" id="IPR009057">
    <property type="entry name" value="Homeodomain-like_sf"/>
</dbReference>
<evidence type="ECO:0000313" key="5">
    <source>
        <dbReference type="Proteomes" id="UP000237749"/>
    </source>
</evidence>
<keyword evidence="1 2" id="KW-0238">DNA-binding</keyword>
<gene>
    <name evidence="4" type="ORF">BXY41_12310</name>
</gene>
<accession>A0A2S6HB29</accession>
<comment type="caution">
    <text evidence="4">The sequence shown here is derived from an EMBL/GenBank/DDBJ whole genome shotgun (WGS) entry which is preliminary data.</text>
</comment>
<dbReference type="RefSeq" id="WP_104439836.1">
    <property type="nucleotide sequence ID" value="NZ_PTJA01000023.1"/>
</dbReference>
<dbReference type="Gene3D" id="1.10.357.10">
    <property type="entry name" value="Tetracycline Repressor, domain 2"/>
    <property type="match status" value="1"/>
</dbReference>
<dbReference type="InterPro" id="IPR050624">
    <property type="entry name" value="HTH-type_Tx_Regulator"/>
</dbReference>
<proteinExistence type="predicted"/>
<dbReference type="AlphaFoldDB" id="A0A2S6HB29"/>
<dbReference type="Proteomes" id="UP000237749">
    <property type="component" value="Unassembled WGS sequence"/>
</dbReference>
<evidence type="ECO:0000259" key="3">
    <source>
        <dbReference type="PROSITE" id="PS50977"/>
    </source>
</evidence>
<dbReference type="Pfam" id="PF00440">
    <property type="entry name" value="TetR_N"/>
    <property type="match status" value="1"/>
</dbReference>
<dbReference type="OrthoDB" id="881297at2"/>
<evidence type="ECO:0000256" key="2">
    <source>
        <dbReference type="PROSITE-ProRule" id="PRU00335"/>
    </source>
</evidence>
<dbReference type="InterPro" id="IPR001647">
    <property type="entry name" value="HTH_TetR"/>
</dbReference>
<evidence type="ECO:0000313" key="4">
    <source>
        <dbReference type="EMBL" id="PPK74695.1"/>
    </source>
</evidence>
<organism evidence="4 5">
    <name type="scientific">Lacrimispora xylanisolvens</name>
    <dbReference type="NCBI Taxonomy" id="384636"/>
    <lineage>
        <taxon>Bacteria</taxon>
        <taxon>Bacillati</taxon>
        <taxon>Bacillota</taxon>
        <taxon>Clostridia</taxon>
        <taxon>Lachnospirales</taxon>
        <taxon>Lachnospiraceae</taxon>
        <taxon>Lacrimispora</taxon>
    </lineage>
</organism>